<feature type="signal peptide" evidence="1">
    <location>
        <begin position="1"/>
        <end position="19"/>
    </location>
</feature>
<protein>
    <recommendedName>
        <fullName evidence="4">Lipoprotein</fullName>
    </recommendedName>
</protein>
<organism evidence="2 3">
    <name type="scientific">Proteus terrae subsp. cibarius</name>
    <dbReference type="NCBI Taxonomy" id="626774"/>
    <lineage>
        <taxon>Bacteria</taxon>
        <taxon>Pseudomonadati</taxon>
        <taxon>Pseudomonadota</taxon>
        <taxon>Gammaproteobacteria</taxon>
        <taxon>Enterobacterales</taxon>
        <taxon>Morganellaceae</taxon>
        <taxon>Proteus</taxon>
    </lineage>
</organism>
<name>A0ABX6JJI3_9GAMM</name>
<evidence type="ECO:0000256" key="1">
    <source>
        <dbReference type="SAM" id="SignalP"/>
    </source>
</evidence>
<dbReference type="RefSeq" id="WP_156733623.1">
    <property type="nucleotide sequence ID" value="NZ_CP045008.1"/>
</dbReference>
<accession>A0ABX6JJI3</accession>
<reference evidence="2 3" key="1">
    <citation type="submission" date="2020-01" db="EMBL/GenBank/DDBJ databases">
        <title>The genomic epidemiology of tigecycline resistance gene tet(X) variants in a swine farm in China.</title>
        <authorList>
            <person name="Peng K."/>
            <person name="Li R."/>
        </authorList>
    </citation>
    <scope>NUCLEOTIDE SEQUENCE [LARGE SCALE GENOMIC DNA]</scope>
    <source>
        <strain evidence="2 3">ZF1</strain>
    </source>
</reference>
<dbReference type="Proteomes" id="UP000501338">
    <property type="component" value="Chromosome"/>
</dbReference>
<dbReference type="EMBL" id="CP047340">
    <property type="protein sequence ID" value="QIF89363.1"/>
    <property type="molecule type" value="Genomic_DNA"/>
</dbReference>
<evidence type="ECO:0000313" key="2">
    <source>
        <dbReference type="EMBL" id="QIF89363.1"/>
    </source>
</evidence>
<feature type="chain" id="PRO_5046797930" description="Lipoprotein" evidence="1">
    <location>
        <begin position="20"/>
        <end position="208"/>
    </location>
</feature>
<sequence>MKKKMIIGCMMLISFGVCAETAIYNEPAPLGLTWGMSFNDFQKKTNFVIKPIDKYPSTCPMTAITFDEIIDGKKEGNYKVYFYNKFKELKFTGLYGVVYSYETNDLNKFKIKDSNIIKSLDSQYSQYKKVVTTSDGGFLTYDENNIQRSYFSSRDIINQDQKVQYKKNEEGNYDISVSYFFYPEIYSDDLSRNIKEIRKQCNASLETD</sequence>
<evidence type="ECO:0000313" key="3">
    <source>
        <dbReference type="Proteomes" id="UP000501338"/>
    </source>
</evidence>
<gene>
    <name evidence="2" type="ORF">GTH23_04645</name>
</gene>
<proteinExistence type="predicted"/>
<keyword evidence="3" id="KW-1185">Reference proteome</keyword>
<evidence type="ECO:0008006" key="4">
    <source>
        <dbReference type="Google" id="ProtNLM"/>
    </source>
</evidence>
<keyword evidence="1" id="KW-0732">Signal</keyword>